<dbReference type="GO" id="GO:0000103">
    <property type="term" value="P:sulfate assimilation"/>
    <property type="evidence" value="ECO:0007669"/>
    <property type="project" value="UniProtKB-UniRule"/>
</dbReference>
<dbReference type="Pfam" id="PF22594">
    <property type="entry name" value="GTP-eEF1A_C"/>
    <property type="match status" value="1"/>
</dbReference>
<evidence type="ECO:0000256" key="10">
    <source>
        <dbReference type="ARBA" id="ARBA00023134"/>
    </source>
</evidence>
<evidence type="ECO:0000256" key="2">
    <source>
        <dbReference type="ARBA" id="ARBA00002357"/>
    </source>
</evidence>
<evidence type="ECO:0000256" key="12">
    <source>
        <dbReference type="ARBA" id="ARBA00024872"/>
    </source>
</evidence>
<dbReference type="InterPro" id="IPR027417">
    <property type="entry name" value="P-loop_NTPase"/>
</dbReference>
<comment type="function">
    <text evidence="2">APS kinase catalyzes the synthesis of activated sulfate.</text>
</comment>
<dbReference type="InterPro" id="IPR000795">
    <property type="entry name" value="T_Tr_GTP-bd_dom"/>
</dbReference>
<evidence type="ECO:0000256" key="14">
    <source>
        <dbReference type="HAMAP-Rule" id="MF_00065"/>
    </source>
</evidence>
<dbReference type="CDD" id="cd02027">
    <property type="entry name" value="APSK"/>
    <property type="match status" value="1"/>
</dbReference>
<dbReference type="InterPro" id="IPR041757">
    <property type="entry name" value="CysN_GTP-bd"/>
</dbReference>
<feature type="active site" description="Phosphoserine intermediate" evidence="14">
    <location>
        <position position="546"/>
    </location>
</feature>
<dbReference type="GO" id="GO:0005525">
    <property type="term" value="F:GTP binding"/>
    <property type="evidence" value="ECO:0007669"/>
    <property type="project" value="UniProtKB-KW"/>
</dbReference>
<dbReference type="GO" id="GO:0003924">
    <property type="term" value="F:GTPase activity"/>
    <property type="evidence" value="ECO:0007669"/>
    <property type="project" value="InterPro"/>
</dbReference>
<keyword evidence="6 14" id="KW-0808">Transferase</keyword>
<dbReference type="Proteomes" id="UP000516369">
    <property type="component" value="Chromosome"/>
</dbReference>
<accession>A0A7H1MYP6</accession>
<keyword evidence="10" id="KW-0342">GTP-binding</keyword>
<dbReference type="NCBIfam" id="TIGR00231">
    <property type="entry name" value="small_GTP"/>
    <property type="match status" value="1"/>
</dbReference>
<dbReference type="GO" id="GO:0004781">
    <property type="term" value="F:sulfate adenylyltransferase (ATP) activity"/>
    <property type="evidence" value="ECO:0007669"/>
    <property type="project" value="UniProtKB-EC"/>
</dbReference>
<dbReference type="RefSeq" id="WP_190262021.1">
    <property type="nucleotide sequence ID" value="NZ_CP053923.1"/>
</dbReference>
<dbReference type="Pfam" id="PF01583">
    <property type="entry name" value="APS_kinase"/>
    <property type="match status" value="1"/>
</dbReference>
<name>A0A7H1MYP6_9PROT</name>
<dbReference type="NCBIfam" id="TIGR00455">
    <property type="entry name" value="apsK"/>
    <property type="match status" value="1"/>
</dbReference>
<dbReference type="InterPro" id="IPR009000">
    <property type="entry name" value="Transl_B-barrel_sf"/>
</dbReference>
<evidence type="ECO:0000256" key="9">
    <source>
        <dbReference type="ARBA" id="ARBA00022840"/>
    </source>
</evidence>
<dbReference type="UniPathway" id="UPA00140">
    <property type="reaction ID" value="UER00205"/>
</dbReference>
<dbReference type="InterPro" id="IPR009001">
    <property type="entry name" value="Transl_elong_EF1A/Init_IF2_C"/>
</dbReference>
<keyword evidence="7" id="KW-0548">Nucleotidyltransferase</keyword>
<evidence type="ECO:0000256" key="8">
    <source>
        <dbReference type="ARBA" id="ARBA00022741"/>
    </source>
</evidence>
<dbReference type="AlphaFoldDB" id="A0A7H1MYP6"/>
<comment type="similarity">
    <text evidence="4">In the N-terminal section; belongs to the TRAFAC class translation factor GTPase superfamily. Classic translation factor GTPase family. CysN/NodQ subfamily.</text>
</comment>
<organism evidence="16 17">
    <name type="scientific">Defluviicoccus vanus</name>
    <dbReference type="NCBI Taxonomy" id="111831"/>
    <lineage>
        <taxon>Bacteria</taxon>
        <taxon>Pseudomonadati</taxon>
        <taxon>Pseudomonadota</taxon>
        <taxon>Alphaproteobacteria</taxon>
        <taxon>Rhodospirillales</taxon>
        <taxon>Rhodospirillaceae</taxon>
        <taxon>Defluviicoccus</taxon>
    </lineage>
</organism>
<evidence type="ECO:0000259" key="15">
    <source>
        <dbReference type="PROSITE" id="PS51722"/>
    </source>
</evidence>
<comment type="catalytic activity">
    <reaction evidence="1 14">
        <text>adenosine 5'-phosphosulfate + ATP = 3'-phosphoadenylyl sulfate + ADP + H(+)</text>
        <dbReference type="Rhea" id="RHEA:24152"/>
        <dbReference type="ChEBI" id="CHEBI:15378"/>
        <dbReference type="ChEBI" id="CHEBI:30616"/>
        <dbReference type="ChEBI" id="CHEBI:58243"/>
        <dbReference type="ChEBI" id="CHEBI:58339"/>
        <dbReference type="ChEBI" id="CHEBI:456216"/>
        <dbReference type="EC" id="2.7.1.25"/>
    </reaction>
</comment>
<comment type="function">
    <text evidence="14">Catalyzes the synthesis of activated sulfate.</text>
</comment>
<dbReference type="SUPFAM" id="SSF50447">
    <property type="entry name" value="Translation proteins"/>
    <property type="match status" value="1"/>
</dbReference>
<dbReference type="InterPro" id="IPR054696">
    <property type="entry name" value="GTP-eEF1A_C"/>
</dbReference>
<dbReference type="InterPro" id="IPR044139">
    <property type="entry name" value="CysN_NoDQ_III"/>
</dbReference>
<dbReference type="InterPro" id="IPR011779">
    <property type="entry name" value="SO4_adenylTrfase_lsu"/>
</dbReference>
<dbReference type="KEGG" id="dvn:HQ394_03370"/>
<comment type="function">
    <text evidence="12">Proposed to provide activated sulfate for transfer to Nod factor. ATP sulfurylase may be the GTPase, regulating ATP sulfurylase activity.</text>
</comment>
<proteinExistence type="inferred from homology"/>
<dbReference type="GO" id="GO:0070814">
    <property type="term" value="P:hydrogen sulfide biosynthetic process"/>
    <property type="evidence" value="ECO:0007669"/>
    <property type="project" value="UniProtKB-UniRule"/>
</dbReference>
<feature type="binding site" evidence="14">
    <location>
        <begin position="472"/>
        <end position="479"/>
    </location>
    <ligand>
        <name>ATP</name>
        <dbReference type="ChEBI" id="CHEBI:30616"/>
    </ligand>
</feature>
<evidence type="ECO:0000256" key="6">
    <source>
        <dbReference type="ARBA" id="ARBA00022679"/>
    </source>
</evidence>
<dbReference type="EC" id="2.7.1.25" evidence="14"/>
<dbReference type="GO" id="GO:0005524">
    <property type="term" value="F:ATP binding"/>
    <property type="evidence" value="ECO:0007669"/>
    <property type="project" value="UniProtKB-UniRule"/>
</dbReference>
<keyword evidence="11" id="KW-0511">Multifunctional enzyme</keyword>
<dbReference type="PROSITE" id="PS51722">
    <property type="entry name" value="G_TR_2"/>
    <property type="match status" value="1"/>
</dbReference>
<comment type="pathway">
    <text evidence="14">Sulfur metabolism; hydrogen sulfide biosynthesis; sulfite from sulfate: step 2/3.</text>
</comment>
<dbReference type="InterPro" id="IPR031157">
    <property type="entry name" value="G_TR_CS"/>
</dbReference>
<evidence type="ECO:0000256" key="11">
    <source>
        <dbReference type="ARBA" id="ARBA00023268"/>
    </source>
</evidence>
<evidence type="ECO:0000256" key="5">
    <source>
        <dbReference type="ARBA" id="ARBA00011760"/>
    </source>
</evidence>
<comment type="similarity">
    <text evidence="3">In the C-terminal section; belongs to the APS kinase family.</text>
</comment>
<dbReference type="SUPFAM" id="SSF50465">
    <property type="entry name" value="EF-Tu/eEF-1alpha/eIF2-gamma C-terminal domain"/>
    <property type="match status" value="1"/>
</dbReference>
<keyword evidence="14" id="KW-0597">Phosphoprotein</keyword>
<evidence type="ECO:0000256" key="4">
    <source>
        <dbReference type="ARBA" id="ARBA00007237"/>
    </source>
</evidence>
<keyword evidence="8 14" id="KW-0547">Nucleotide-binding</keyword>
<evidence type="ECO:0000313" key="16">
    <source>
        <dbReference type="EMBL" id="QNT68582.1"/>
    </source>
</evidence>
<dbReference type="InterPro" id="IPR002891">
    <property type="entry name" value="APS"/>
</dbReference>
<reference evidence="16 17" key="1">
    <citation type="submission" date="2020-05" db="EMBL/GenBank/DDBJ databases">
        <title>Complete closed genome sequence of Defluviicoccus vanus.</title>
        <authorList>
            <person name="Bessarab I."/>
            <person name="Arumugam K."/>
            <person name="Maszenan A.M."/>
            <person name="Seviour R.J."/>
            <person name="Williams R.B."/>
        </authorList>
    </citation>
    <scope>NUCLEOTIDE SEQUENCE [LARGE SCALE GENOMIC DNA]</scope>
    <source>
        <strain evidence="16 17">Ben 114</strain>
    </source>
</reference>
<dbReference type="CDD" id="cd04166">
    <property type="entry name" value="CysN_ATPS"/>
    <property type="match status" value="1"/>
</dbReference>
<keyword evidence="9 14" id="KW-0067">ATP-binding</keyword>
<dbReference type="PANTHER" id="PTHR23115">
    <property type="entry name" value="TRANSLATION FACTOR"/>
    <property type="match status" value="1"/>
</dbReference>
<dbReference type="PROSITE" id="PS00301">
    <property type="entry name" value="G_TR_1"/>
    <property type="match status" value="1"/>
</dbReference>
<keyword evidence="14 16" id="KW-0418">Kinase</keyword>
<dbReference type="CDD" id="cd04095">
    <property type="entry name" value="CysN_NoDQ_III"/>
    <property type="match status" value="1"/>
</dbReference>
<keyword evidence="17" id="KW-1185">Reference proteome</keyword>
<dbReference type="NCBIfam" id="TIGR02034">
    <property type="entry name" value="CysN"/>
    <property type="match status" value="1"/>
</dbReference>
<feature type="domain" description="Tr-type G" evidence="15">
    <location>
        <begin position="20"/>
        <end position="236"/>
    </location>
</feature>
<evidence type="ECO:0000256" key="3">
    <source>
        <dbReference type="ARBA" id="ARBA00005438"/>
    </source>
</evidence>
<protein>
    <recommendedName>
        <fullName evidence="14">Adenylyl-sulfate kinase</fullName>
        <ecNumber evidence="14">2.7.1.25</ecNumber>
    </recommendedName>
    <alternativeName>
        <fullName evidence="14">APS kinase</fullName>
    </alternativeName>
    <alternativeName>
        <fullName evidence="14">ATP adenosine-5'-phosphosulfate 3'-phosphotransferase</fullName>
    </alternativeName>
    <alternativeName>
        <fullName evidence="14">Adenosine-5'-phosphosulfate kinase</fullName>
    </alternativeName>
</protein>
<comment type="subunit">
    <text evidence="5">Sulfate-activating enzymes, NodP and NodQ, may be physically associated.</text>
</comment>
<dbReference type="Gene3D" id="2.40.30.10">
    <property type="entry name" value="Translation factors"/>
    <property type="match status" value="2"/>
</dbReference>
<dbReference type="InterPro" id="IPR050100">
    <property type="entry name" value="TRAFAC_GTPase_members"/>
</dbReference>
<dbReference type="GO" id="GO:0004020">
    <property type="term" value="F:adenylylsulfate kinase activity"/>
    <property type="evidence" value="ECO:0007669"/>
    <property type="project" value="UniProtKB-UniRule"/>
</dbReference>
<dbReference type="Gene3D" id="3.40.50.300">
    <property type="entry name" value="P-loop containing nucleotide triphosphate hydrolases"/>
    <property type="match status" value="2"/>
</dbReference>
<evidence type="ECO:0000313" key="17">
    <source>
        <dbReference type="Proteomes" id="UP000516369"/>
    </source>
</evidence>
<dbReference type="HAMAP" id="MF_00065">
    <property type="entry name" value="Adenylyl_sulf_kinase"/>
    <property type="match status" value="1"/>
</dbReference>
<dbReference type="NCBIfam" id="NF003013">
    <property type="entry name" value="PRK03846.1"/>
    <property type="match status" value="1"/>
</dbReference>
<dbReference type="InterPro" id="IPR005225">
    <property type="entry name" value="Small_GTP-bd"/>
</dbReference>
<sequence length="640" mass="71757">MTKSLDSSTSRISEEQIQTTLPLKIVIVGHVDHGKSTLVGRLFHDTGSIPDGKVESIRAMCDRRGMPFEWAFILDALQAERDQGITIDISQIFFRTQHRHYVLIDAPGHREFVKNMITGAAQADAAVLVVDGRDGMQEQTRRHAYLLHLLGLHQIVVAINKMDLVGWSEARFHEVATEVREYLDDLGLDLQHIMQIPVSARDGDNIVARSTETPWYSGPTLTDALDTLQPPVGSLDLPLRFPVQDVYKFDDRRILAGRIESGHLRKGDTILFSPSNKQARVASIETWPSKDEVLAVRAGQSVGITLDEQLFVERGEFISLPTNPPMLTNVFRGHIFWLGREPLMAGRKYTMKLCTAEYQVEVEKVERVIDVADLGTSVIDRVDRNAVAEVILRSRRQIAVDPFDHNMHTGRFVLVDNYEMVGGGLISMDGYADQRRSQTIRSTNIFRVEHTIPLEARWEANGHKSGILWMTGLSGAGKSTLAFALEHYLFKKGYLVYVLDGDNVRHGLCSDLGFSPEDRVENIRRVGQAAGLFARAGYLVITAFISPYRADRDRVRALAPEMFHEIFVDAELGICETRDPKGLYKKARRGEIEEFTGITAPYEPPALPELRIDTSAQSIEDSVAMLSDYVLSTFSLASNR</sequence>
<dbReference type="PRINTS" id="PR00315">
    <property type="entry name" value="ELONGATNFCT"/>
</dbReference>
<evidence type="ECO:0000256" key="13">
    <source>
        <dbReference type="ARBA" id="ARBA00049370"/>
    </source>
</evidence>
<dbReference type="EMBL" id="CP053923">
    <property type="protein sequence ID" value="QNT68582.1"/>
    <property type="molecule type" value="Genomic_DNA"/>
</dbReference>
<comment type="catalytic activity">
    <reaction evidence="13">
        <text>sulfate + ATP + H(+) = adenosine 5'-phosphosulfate + diphosphate</text>
        <dbReference type="Rhea" id="RHEA:18133"/>
        <dbReference type="ChEBI" id="CHEBI:15378"/>
        <dbReference type="ChEBI" id="CHEBI:16189"/>
        <dbReference type="ChEBI" id="CHEBI:30616"/>
        <dbReference type="ChEBI" id="CHEBI:33019"/>
        <dbReference type="ChEBI" id="CHEBI:58243"/>
        <dbReference type="EC" id="2.7.7.4"/>
    </reaction>
</comment>
<dbReference type="SUPFAM" id="SSF52540">
    <property type="entry name" value="P-loop containing nucleoside triphosphate hydrolases"/>
    <property type="match status" value="2"/>
</dbReference>
<gene>
    <name evidence="14 16" type="primary">cysC</name>
    <name evidence="16" type="ORF">HQ394_03370</name>
</gene>
<dbReference type="InterPro" id="IPR059117">
    <property type="entry name" value="APS_kinase_dom"/>
</dbReference>
<comment type="similarity">
    <text evidence="14">Belongs to the APS kinase family.</text>
</comment>
<dbReference type="Pfam" id="PF00009">
    <property type="entry name" value="GTP_EFTU"/>
    <property type="match status" value="1"/>
</dbReference>
<evidence type="ECO:0000256" key="1">
    <source>
        <dbReference type="ARBA" id="ARBA00001823"/>
    </source>
</evidence>
<evidence type="ECO:0000256" key="7">
    <source>
        <dbReference type="ARBA" id="ARBA00022695"/>
    </source>
</evidence>